<sequence length="253" mass="29018">MKQNINVLNTLKVFKINMVNTRKRRSSNVNDSGKTNKKKLLNKNTNSLDNSKTNPNIREVEFLNLSIEEQQKADWEYKAGQLQKGARIFAHFNGLYYPAQATGNSKVTSREVIFLDDKTIKYVPVSGIYRLNELSVETKVEVILFDITSESTYFSPGIIVKCPSPDDINEFYNGNYLVYLERKREARQFNWTQICLSKGVNKNSKNLEMEIQNGLVHVKSKEPMAKSEFCDPIIGRSSERYRAKGEAVIRKSS</sequence>
<gene>
    <name evidence="3 5 6" type="ORF">SRAE_2000243900</name>
</gene>
<protein>
    <submittedName>
        <fullName evidence="5">Tudor domain-containing protein</fullName>
    </submittedName>
</protein>
<dbReference type="OrthoDB" id="129353at2759"/>
<evidence type="ECO:0000256" key="1">
    <source>
        <dbReference type="SAM" id="MobiDB-lite"/>
    </source>
</evidence>
<evidence type="ECO:0000313" key="3">
    <source>
        <dbReference type="EMBL" id="CEF67777.1"/>
    </source>
</evidence>
<organism evidence="3">
    <name type="scientific">Strongyloides ratti</name>
    <name type="common">Parasitic roundworm</name>
    <dbReference type="NCBI Taxonomy" id="34506"/>
    <lineage>
        <taxon>Eukaryota</taxon>
        <taxon>Metazoa</taxon>
        <taxon>Ecdysozoa</taxon>
        <taxon>Nematoda</taxon>
        <taxon>Chromadorea</taxon>
        <taxon>Rhabditida</taxon>
        <taxon>Tylenchina</taxon>
        <taxon>Panagrolaimomorpha</taxon>
        <taxon>Strongyloidoidea</taxon>
        <taxon>Strongyloididae</taxon>
        <taxon>Strongyloides</taxon>
    </lineage>
</organism>
<dbReference type="EMBL" id="LN609529">
    <property type="protein sequence ID" value="CEF67777.1"/>
    <property type="molecule type" value="Genomic_DNA"/>
</dbReference>
<dbReference type="InterPro" id="IPR056492">
    <property type="entry name" value="SH3_Hsr9"/>
</dbReference>
<dbReference type="AlphaFoldDB" id="A0A090LDF1"/>
<evidence type="ECO:0000313" key="6">
    <source>
        <dbReference type="WormBase" id="SRAE_2000243900"/>
    </source>
</evidence>
<dbReference type="RefSeq" id="XP_024506977.1">
    <property type="nucleotide sequence ID" value="XM_024653508.1"/>
</dbReference>
<evidence type="ECO:0000313" key="5">
    <source>
        <dbReference type="WBParaSite" id="SRAE_2000243900.1"/>
    </source>
</evidence>
<dbReference type="WBParaSite" id="SRAE_2000243900.1">
    <property type="protein sequence ID" value="SRAE_2000243900.1"/>
    <property type="gene ID" value="WBGene00262649"/>
</dbReference>
<feature type="domain" description="Hsr-9 Tudor" evidence="2">
    <location>
        <begin position="87"/>
        <end position="199"/>
    </location>
</feature>
<evidence type="ECO:0000259" key="2">
    <source>
        <dbReference type="Pfam" id="PF24680"/>
    </source>
</evidence>
<keyword evidence="4" id="KW-1185">Reference proteome</keyword>
<feature type="compositionally biased region" description="Low complexity" evidence="1">
    <location>
        <begin position="42"/>
        <end position="53"/>
    </location>
</feature>
<reference evidence="3 4" key="1">
    <citation type="submission" date="2014-09" db="EMBL/GenBank/DDBJ databases">
        <authorList>
            <person name="Martin A.A."/>
        </authorList>
    </citation>
    <scope>NUCLEOTIDE SEQUENCE</scope>
    <source>
        <strain evidence="4">ED321</strain>
        <strain evidence="3">ED321 Heterogonic</strain>
    </source>
</reference>
<evidence type="ECO:0000313" key="4">
    <source>
        <dbReference type="Proteomes" id="UP000035682"/>
    </source>
</evidence>
<dbReference type="Pfam" id="PF24680">
    <property type="entry name" value="SH3_Hsr9"/>
    <property type="match status" value="1"/>
</dbReference>
<reference evidence="5" key="2">
    <citation type="submission" date="2020-12" db="UniProtKB">
        <authorList>
            <consortium name="WormBaseParasite"/>
        </authorList>
    </citation>
    <scope>IDENTIFICATION</scope>
</reference>
<proteinExistence type="predicted"/>
<dbReference type="CTD" id="36380142"/>
<dbReference type="WormBase" id="SRAE_2000243900">
    <property type="protein sequence ID" value="SRP04730"/>
    <property type="gene ID" value="WBGene00262649"/>
</dbReference>
<dbReference type="Proteomes" id="UP000035682">
    <property type="component" value="Unplaced"/>
</dbReference>
<name>A0A090LDF1_STRRB</name>
<dbReference type="GeneID" id="36380142"/>
<feature type="region of interest" description="Disordered" evidence="1">
    <location>
        <begin position="22"/>
        <end position="53"/>
    </location>
</feature>
<accession>A0A090LDF1</accession>